<dbReference type="EMBL" id="LGUA01001240">
    <property type="protein sequence ID" value="OAX78927.1"/>
    <property type="molecule type" value="Genomic_DNA"/>
</dbReference>
<reference evidence="2 3" key="1">
    <citation type="submission" date="2015-07" db="EMBL/GenBank/DDBJ databases">
        <title>Emmonsia species relationships and genome sequence.</title>
        <authorList>
            <person name="Cuomo C.A."/>
            <person name="Schwartz I.S."/>
            <person name="Kenyon C."/>
            <person name="de Hoog G.S."/>
            <person name="Govender N.P."/>
            <person name="Botha A."/>
            <person name="Moreno L."/>
            <person name="de Vries M."/>
            <person name="Munoz J.F."/>
            <person name="Stielow J.B."/>
        </authorList>
    </citation>
    <scope>NUCLEOTIDE SEQUENCE [LARGE SCALE GENOMIC DNA]</scope>
    <source>
        <strain evidence="2 3">CBS 136260</strain>
    </source>
</reference>
<keyword evidence="1" id="KW-0812">Transmembrane</keyword>
<feature type="transmembrane region" description="Helical" evidence="1">
    <location>
        <begin position="72"/>
        <end position="93"/>
    </location>
</feature>
<dbReference type="PANTHER" id="PTHR12242">
    <property type="entry name" value="OS02G0130600 PROTEIN-RELATED"/>
    <property type="match status" value="1"/>
</dbReference>
<dbReference type="GO" id="GO:0016020">
    <property type="term" value="C:membrane"/>
    <property type="evidence" value="ECO:0007669"/>
    <property type="project" value="TreeGrafter"/>
</dbReference>
<name>A0A1B7NQN0_9EURO</name>
<dbReference type="PANTHER" id="PTHR12242:SF1">
    <property type="entry name" value="MYND-TYPE DOMAIN-CONTAINING PROTEIN"/>
    <property type="match status" value="1"/>
</dbReference>
<dbReference type="AlphaFoldDB" id="A0A1B7NQN0"/>
<keyword evidence="1" id="KW-1133">Transmembrane helix</keyword>
<feature type="transmembrane region" description="Helical" evidence="1">
    <location>
        <begin position="152"/>
        <end position="169"/>
    </location>
</feature>
<feature type="transmembrane region" description="Helical" evidence="1">
    <location>
        <begin position="217"/>
        <end position="241"/>
    </location>
</feature>
<keyword evidence="1" id="KW-0472">Membrane</keyword>
<dbReference type="OrthoDB" id="419711at2759"/>
<feature type="transmembrane region" description="Helical" evidence="1">
    <location>
        <begin position="176"/>
        <end position="197"/>
    </location>
</feature>
<dbReference type="STRING" id="1658172.A0A1B7NQN0"/>
<organism evidence="2 3">
    <name type="scientific">Emergomyces africanus</name>
    <dbReference type="NCBI Taxonomy" id="1955775"/>
    <lineage>
        <taxon>Eukaryota</taxon>
        <taxon>Fungi</taxon>
        <taxon>Dikarya</taxon>
        <taxon>Ascomycota</taxon>
        <taxon>Pezizomycotina</taxon>
        <taxon>Eurotiomycetes</taxon>
        <taxon>Eurotiomycetidae</taxon>
        <taxon>Onygenales</taxon>
        <taxon>Ajellomycetaceae</taxon>
        <taxon>Emergomyces</taxon>
    </lineage>
</organism>
<keyword evidence="3" id="KW-1185">Reference proteome</keyword>
<evidence type="ECO:0000256" key="1">
    <source>
        <dbReference type="SAM" id="Phobius"/>
    </source>
</evidence>
<protein>
    <recommendedName>
        <fullName evidence="4">FAR-17a/AIG1-like protein</fullName>
    </recommendedName>
</protein>
<comment type="caution">
    <text evidence="2">The sequence shown here is derived from an EMBL/GenBank/DDBJ whole genome shotgun (WGS) entry which is preliminary data.</text>
</comment>
<accession>A0A1B7NQN0</accession>
<evidence type="ECO:0000313" key="3">
    <source>
        <dbReference type="Proteomes" id="UP000091918"/>
    </source>
</evidence>
<sequence>MRSFNALMGADPAHDRLHHFETSWLFTPVVFAVLRLIIAVYCLLTTLVILATEGIHGGGIIDVRSFSFFTNLSFAGVQWYFLVAGIHTAFYAATGRSVLFDKWPRWLRSMHSLFYTTVVCFPFVVAPVYWIMLYRGPWYPDRYNAWSNVSRHALTPIFALFEIIFSTVPPSPPLHFAFLLIILCLYLGIAYITYATQRIWVYPFLDPGPNHIHSGRVAAYIFGVAALQLVVFIVVWGVSYIRMRLVSSKRTKWAKGGDRAAPPAEGAIGDAEMAEGTTTMEVHFDERK</sequence>
<dbReference type="Proteomes" id="UP000091918">
    <property type="component" value="Unassembled WGS sequence"/>
</dbReference>
<evidence type="ECO:0000313" key="2">
    <source>
        <dbReference type="EMBL" id="OAX78927.1"/>
    </source>
</evidence>
<gene>
    <name evidence="2" type="ORF">ACJ72_06759</name>
</gene>
<feature type="transmembrane region" description="Helical" evidence="1">
    <location>
        <begin position="113"/>
        <end position="132"/>
    </location>
</feature>
<feature type="transmembrane region" description="Helical" evidence="1">
    <location>
        <begin position="24"/>
        <end position="52"/>
    </location>
</feature>
<evidence type="ECO:0008006" key="4">
    <source>
        <dbReference type="Google" id="ProtNLM"/>
    </source>
</evidence>
<proteinExistence type="predicted"/>